<dbReference type="Gene3D" id="3.40.190.10">
    <property type="entry name" value="Periplasmic binding protein-like II"/>
    <property type="match status" value="1"/>
</dbReference>
<keyword evidence="4 12" id="KW-0812">Transmembrane</keyword>
<evidence type="ECO:0000256" key="11">
    <source>
        <dbReference type="ARBA" id="ARBA00023303"/>
    </source>
</evidence>
<comment type="caution">
    <text evidence="14">The sequence shown here is derived from an EMBL/GenBank/DDBJ whole genome shotgun (WGS) entry which is preliminary data.</text>
</comment>
<evidence type="ECO:0000256" key="5">
    <source>
        <dbReference type="ARBA" id="ARBA00022989"/>
    </source>
</evidence>
<proteinExistence type="predicted"/>
<keyword evidence="7 12" id="KW-0472">Membrane</keyword>
<dbReference type="EMBL" id="JABSTV010001248">
    <property type="protein sequence ID" value="KAH7968898.1"/>
    <property type="molecule type" value="Genomic_DNA"/>
</dbReference>
<name>A0A9D4Q6P0_RHISA</name>
<dbReference type="PANTHER" id="PTHR42643:SF38">
    <property type="entry name" value="IONOTROPIC RECEPTOR 100A"/>
    <property type="match status" value="1"/>
</dbReference>
<dbReference type="SUPFAM" id="SSF53850">
    <property type="entry name" value="Periplasmic binding protein-like II"/>
    <property type="match status" value="1"/>
</dbReference>
<dbReference type="Proteomes" id="UP000821837">
    <property type="component" value="Unassembled WGS sequence"/>
</dbReference>
<evidence type="ECO:0000256" key="12">
    <source>
        <dbReference type="SAM" id="Phobius"/>
    </source>
</evidence>
<keyword evidence="5 12" id="KW-1133">Transmembrane helix</keyword>
<evidence type="ECO:0000259" key="13">
    <source>
        <dbReference type="Pfam" id="PF10613"/>
    </source>
</evidence>
<evidence type="ECO:0000256" key="3">
    <source>
        <dbReference type="ARBA" id="ARBA00022475"/>
    </source>
</evidence>
<reference evidence="14" key="1">
    <citation type="journal article" date="2020" name="Cell">
        <title>Large-Scale Comparative Analyses of Tick Genomes Elucidate Their Genetic Diversity and Vector Capacities.</title>
        <authorList>
            <consortium name="Tick Genome and Microbiome Consortium (TIGMIC)"/>
            <person name="Jia N."/>
            <person name="Wang J."/>
            <person name="Shi W."/>
            <person name="Du L."/>
            <person name="Sun Y."/>
            <person name="Zhan W."/>
            <person name="Jiang J.F."/>
            <person name="Wang Q."/>
            <person name="Zhang B."/>
            <person name="Ji P."/>
            <person name="Bell-Sakyi L."/>
            <person name="Cui X.M."/>
            <person name="Yuan T.T."/>
            <person name="Jiang B.G."/>
            <person name="Yang W.F."/>
            <person name="Lam T.T."/>
            <person name="Chang Q.C."/>
            <person name="Ding S.J."/>
            <person name="Wang X.J."/>
            <person name="Zhu J.G."/>
            <person name="Ruan X.D."/>
            <person name="Zhao L."/>
            <person name="Wei J.T."/>
            <person name="Ye R.Z."/>
            <person name="Que T.C."/>
            <person name="Du C.H."/>
            <person name="Zhou Y.H."/>
            <person name="Cheng J.X."/>
            <person name="Dai P.F."/>
            <person name="Guo W.B."/>
            <person name="Han X.H."/>
            <person name="Huang E.J."/>
            <person name="Li L.F."/>
            <person name="Wei W."/>
            <person name="Gao Y.C."/>
            <person name="Liu J.Z."/>
            <person name="Shao H.Z."/>
            <person name="Wang X."/>
            <person name="Wang C.C."/>
            <person name="Yang T.C."/>
            <person name="Huo Q.B."/>
            <person name="Li W."/>
            <person name="Chen H.Y."/>
            <person name="Chen S.E."/>
            <person name="Zhou L.G."/>
            <person name="Ni X.B."/>
            <person name="Tian J.H."/>
            <person name="Sheng Y."/>
            <person name="Liu T."/>
            <person name="Pan Y.S."/>
            <person name="Xia L.Y."/>
            <person name="Li J."/>
            <person name="Zhao F."/>
            <person name="Cao W.C."/>
        </authorList>
    </citation>
    <scope>NUCLEOTIDE SEQUENCE</scope>
    <source>
        <strain evidence="14">Rsan-2018</strain>
    </source>
</reference>
<feature type="transmembrane region" description="Helical" evidence="12">
    <location>
        <begin position="99"/>
        <end position="120"/>
    </location>
</feature>
<evidence type="ECO:0000256" key="1">
    <source>
        <dbReference type="ARBA" id="ARBA00004651"/>
    </source>
</evidence>
<reference evidence="14" key="2">
    <citation type="submission" date="2021-09" db="EMBL/GenBank/DDBJ databases">
        <authorList>
            <person name="Jia N."/>
            <person name="Wang J."/>
            <person name="Shi W."/>
            <person name="Du L."/>
            <person name="Sun Y."/>
            <person name="Zhan W."/>
            <person name="Jiang J."/>
            <person name="Wang Q."/>
            <person name="Zhang B."/>
            <person name="Ji P."/>
            <person name="Sakyi L.B."/>
            <person name="Cui X."/>
            <person name="Yuan T."/>
            <person name="Jiang B."/>
            <person name="Yang W."/>
            <person name="Lam T.T.-Y."/>
            <person name="Chang Q."/>
            <person name="Ding S."/>
            <person name="Wang X."/>
            <person name="Zhu J."/>
            <person name="Ruan X."/>
            <person name="Zhao L."/>
            <person name="Wei J."/>
            <person name="Que T."/>
            <person name="Du C."/>
            <person name="Cheng J."/>
            <person name="Dai P."/>
            <person name="Han X."/>
            <person name="Huang E."/>
            <person name="Gao Y."/>
            <person name="Liu J."/>
            <person name="Shao H."/>
            <person name="Ye R."/>
            <person name="Li L."/>
            <person name="Wei W."/>
            <person name="Wang X."/>
            <person name="Wang C."/>
            <person name="Huo Q."/>
            <person name="Li W."/>
            <person name="Guo W."/>
            <person name="Chen H."/>
            <person name="Chen S."/>
            <person name="Zhou L."/>
            <person name="Zhou L."/>
            <person name="Ni X."/>
            <person name="Tian J."/>
            <person name="Zhou Y."/>
            <person name="Sheng Y."/>
            <person name="Liu T."/>
            <person name="Pan Y."/>
            <person name="Xia L."/>
            <person name="Li J."/>
            <person name="Zhao F."/>
            <person name="Cao W."/>
        </authorList>
    </citation>
    <scope>NUCLEOTIDE SEQUENCE</scope>
    <source>
        <strain evidence="14">Rsan-2018</strain>
        <tissue evidence="14">Larvae</tissue>
    </source>
</reference>
<feature type="domain" description="Ionotropic glutamate receptor L-glutamate and glycine-binding" evidence="13">
    <location>
        <begin position="3"/>
        <end position="78"/>
    </location>
</feature>
<dbReference type="GO" id="GO:0015276">
    <property type="term" value="F:ligand-gated monoatomic ion channel activity"/>
    <property type="evidence" value="ECO:0007669"/>
    <property type="project" value="InterPro"/>
</dbReference>
<dbReference type="InterPro" id="IPR052192">
    <property type="entry name" value="Insect_Ionotropic_Sensory_Rcpt"/>
</dbReference>
<keyword evidence="3" id="KW-1003">Cell membrane</keyword>
<keyword evidence="15" id="KW-1185">Reference proteome</keyword>
<evidence type="ECO:0000256" key="2">
    <source>
        <dbReference type="ARBA" id="ARBA00022448"/>
    </source>
</evidence>
<dbReference type="AlphaFoldDB" id="A0A9D4Q6P0"/>
<dbReference type="VEuPathDB" id="VectorBase:RSAN_030953"/>
<evidence type="ECO:0000256" key="9">
    <source>
        <dbReference type="ARBA" id="ARBA00023180"/>
    </source>
</evidence>
<keyword evidence="6" id="KW-0406">Ion transport</keyword>
<dbReference type="VEuPathDB" id="VectorBase:RSAN_042704"/>
<evidence type="ECO:0000256" key="8">
    <source>
        <dbReference type="ARBA" id="ARBA00023170"/>
    </source>
</evidence>
<organism evidence="14 15">
    <name type="scientific">Rhipicephalus sanguineus</name>
    <name type="common">Brown dog tick</name>
    <name type="synonym">Ixodes sanguineus</name>
    <dbReference type="NCBI Taxonomy" id="34632"/>
    <lineage>
        <taxon>Eukaryota</taxon>
        <taxon>Metazoa</taxon>
        <taxon>Ecdysozoa</taxon>
        <taxon>Arthropoda</taxon>
        <taxon>Chelicerata</taxon>
        <taxon>Arachnida</taxon>
        <taxon>Acari</taxon>
        <taxon>Parasitiformes</taxon>
        <taxon>Ixodida</taxon>
        <taxon>Ixodoidea</taxon>
        <taxon>Ixodidae</taxon>
        <taxon>Rhipicephalinae</taxon>
        <taxon>Rhipicephalus</taxon>
        <taxon>Rhipicephalus</taxon>
    </lineage>
</organism>
<dbReference type="InterPro" id="IPR019594">
    <property type="entry name" value="Glu/Gly-bd"/>
</dbReference>
<keyword evidence="9" id="KW-0325">Glycoprotein</keyword>
<evidence type="ECO:0000256" key="10">
    <source>
        <dbReference type="ARBA" id="ARBA00023286"/>
    </source>
</evidence>
<dbReference type="Pfam" id="PF10613">
    <property type="entry name" value="Lig_chan-Glu_bd"/>
    <property type="match status" value="1"/>
</dbReference>
<evidence type="ECO:0000256" key="7">
    <source>
        <dbReference type="ARBA" id="ARBA00023136"/>
    </source>
</evidence>
<accession>A0A9D4Q6P0</accession>
<sequence>MGQVLDALTNSLNMTFEATLPSDGQVGIRLPNGSWTGAVGNVQRREVDMTIVAMIQSHSRMAVGQYGPPIMYVQLGILSGTGVSTSNVFGYILTFDWKTSARIALTAWLLAVLVIANSFAGHLKSSMAIKNEPAQLDTIHDVVAQRDLRPIVWKGSHYEDFLSTARSPVLRSLWQMVTRTNGSQLGRDMFSDEHMRQVVQRRAVLLVDHISLQWRTAAYCRRTLKSSFHFAREHIDENPVSFLMSPTMRRDLHQRIYARIMWMCESGLMSKWMADSLGDWQRCVRQTGGHVAEDLTVSDTLASFVLWALAMTVALAAFLVEVLHPHASSQLTLTHQLTGHAKATRVQLKRSRIPRPKVRLLAR</sequence>
<evidence type="ECO:0000313" key="14">
    <source>
        <dbReference type="EMBL" id="KAH7968898.1"/>
    </source>
</evidence>
<dbReference type="GO" id="GO:0005886">
    <property type="term" value="C:plasma membrane"/>
    <property type="evidence" value="ECO:0007669"/>
    <property type="project" value="UniProtKB-SubCell"/>
</dbReference>
<evidence type="ECO:0000313" key="15">
    <source>
        <dbReference type="Proteomes" id="UP000821837"/>
    </source>
</evidence>
<dbReference type="PANTHER" id="PTHR42643">
    <property type="entry name" value="IONOTROPIC RECEPTOR 20A-RELATED"/>
    <property type="match status" value="1"/>
</dbReference>
<keyword evidence="11" id="KW-0407">Ion channel</keyword>
<keyword evidence="2" id="KW-0813">Transport</keyword>
<keyword evidence="8" id="KW-0675">Receptor</keyword>
<comment type="subcellular location">
    <subcellularLocation>
        <location evidence="1">Cell membrane</location>
        <topology evidence="1">Multi-pass membrane protein</topology>
    </subcellularLocation>
</comment>
<protein>
    <recommendedName>
        <fullName evidence="13">Ionotropic glutamate receptor L-glutamate and glycine-binding domain-containing protein</fullName>
    </recommendedName>
</protein>
<feature type="transmembrane region" description="Helical" evidence="12">
    <location>
        <begin position="70"/>
        <end position="93"/>
    </location>
</feature>
<evidence type="ECO:0000256" key="6">
    <source>
        <dbReference type="ARBA" id="ARBA00023065"/>
    </source>
</evidence>
<keyword evidence="10" id="KW-1071">Ligand-gated ion channel</keyword>
<evidence type="ECO:0000256" key="4">
    <source>
        <dbReference type="ARBA" id="ARBA00022692"/>
    </source>
</evidence>
<gene>
    <name evidence="14" type="ORF">HPB52_012294</name>
</gene>
<feature type="transmembrane region" description="Helical" evidence="12">
    <location>
        <begin position="304"/>
        <end position="323"/>
    </location>
</feature>